<dbReference type="GO" id="GO:0000124">
    <property type="term" value="C:SAGA complex"/>
    <property type="evidence" value="ECO:0007669"/>
    <property type="project" value="InterPro"/>
</dbReference>
<dbReference type="GO" id="GO:0016251">
    <property type="term" value="F:RNA polymerase II general transcription initiation factor activity"/>
    <property type="evidence" value="ECO:0007669"/>
    <property type="project" value="InterPro"/>
</dbReference>
<evidence type="ECO:0000256" key="5">
    <source>
        <dbReference type="ARBA" id="ARBA00023242"/>
    </source>
</evidence>
<gene>
    <name evidence="8" type="ORF">P4O66_016112</name>
</gene>
<keyword evidence="4" id="KW-0804">Transcription</keyword>
<organism evidence="8 9">
    <name type="scientific">Electrophorus voltai</name>
    <dbReference type="NCBI Taxonomy" id="2609070"/>
    <lineage>
        <taxon>Eukaryota</taxon>
        <taxon>Metazoa</taxon>
        <taxon>Chordata</taxon>
        <taxon>Craniata</taxon>
        <taxon>Vertebrata</taxon>
        <taxon>Euteleostomi</taxon>
        <taxon>Actinopterygii</taxon>
        <taxon>Neopterygii</taxon>
        <taxon>Teleostei</taxon>
        <taxon>Ostariophysi</taxon>
        <taxon>Gymnotiformes</taxon>
        <taxon>Gymnotoidei</taxon>
        <taxon>Gymnotidae</taxon>
        <taxon>Electrophorus</taxon>
    </lineage>
</organism>
<feature type="transmembrane region" description="Helical" evidence="6">
    <location>
        <begin position="364"/>
        <end position="385"/>
    </location>
</feature>
<evidence type="ECO:0000313" key="8">
    <source>
        <dbReference type="EMBL" id="KAK1787615.1"/>
    </source>
</evidence>
<evidence type="ECO:0000256" key="1">
    <source>
        <dbReference type="ARBA" id="ARBA00004123"/>
    </source>
</evidence>
<dbReference type="InterPro" id="IPR011442">
    <property type="entry name" value="TAF6_C"/>
</dbReference>
<dbReference type="GO" id="GO:0005669">
    <property type="term" value="C:transcription factor TFIID complex"/>
    <property type="evidence" value="ECO:0007669"/>
    <property type="project" value="InterPro"/>
</dbReference>
<comment type="subcellular location">
    <subcellularLocation>
        <location evidence="1">Nucleus</location>
    </subcellularLocation>
</comment>
<reference evidence="8" key="1">
    <citation type="submission" date="2023-03" db="EMBL/GenBank/DDBJ databases">
        <title>Electrophorus voltai genome.</title>
        <authorList>
            <person name="Bian C."/>
        </authorList>
    </citation>
    <scope>NUCLEOTIDE SEQUENCE</scope>
    <source>
        <strain evidence="8">CB-2022</strain>
        <tissue evidence="8">Muscle</tissue>
    </source>
</reference>
<dbReference type="PANTHER" id="PTHR10221">
    <property type="entry name" value="TRANSCRIPTION INITIATION FACTOR TFIID SUBUNIT 6"/>
    <property type="match status" value="1"/>
</dbReference>
<evidence type="ECO:0000259" key="7">
    <source>
        <dbReference type="Pfam" id="PF07571"/>
    </source>
</evidence>
<comment type="caution">
    <text evidence="8">The sequence shown here is derived from an EMBL/GenBank/DDBJ whole genome shotgun (WGS) entry which is preliminary data.</text>
</comment>
<keyword evidence="6" id="KW-1133">Transmembrane helix</keyword>
<evidence type="ECO:0000256" key="3">
    <source>
        <dbReference type="ARBA" id="ARBA00023015"/>
    </source>
</evidence>
<keyword evidence="5" id="KW-0539">Nucleus</keyword>
<protein>
    <recommendedName>
        <fullName evidence="7">TAF6 C-terminal HEAT repeat domain-containing protein</fullName>
    </recommendedName>
</protein>
<feature type="transmembrane region" description="Helical" evidence="6">
    <location>
        <begin position="446"/>
        <end position="472"/>
    </location>
</feature>
<dbReference type="InterPro" id="IPR037796">
    <property type="entry name" value="TAF6"/>
</dbReference>
<feature type="transmembrane region" description="Helical" evidence="6">
    <location>
        <begin position="406"/>
        <end position="426"/>
    </location>
</feature>
<dbReference type="GO" id="GO:0046695">
    <property type="term" value="C:SLIK (SAGA-like) complex"/>
    <property type="evidence" value="ECO:0007669"/>
    <property type="project" value="InterPro"/>
</dbReference>
<evidence type="ECO:0000313" key="9">
    <source>
        <dbReference type="Proteomes" id="UP001239994"/>
    </source>
</evidence>
<sequence>MLPRFSTFISEGVRVNVVQNNLALLIYLMRMMKALMDNPTLYLEKYLHELLPAVVTCIVSKQLCLRPDVDNHWALRDFAARLMAQSCKTFSTTTNNIQSRITKTFTKAWLDDKTQWTTRYGCIAGLSELGPDVIKTLIIPRLSVEGSRVKAVMEGPVVSNIDKIGADHVQSLLLKHCASVIAKMRPAPDVVDQYRADYGYLGPMLCSHVVKARAQAALQAQTVNRTTLTITQPRPTLSVSQSGVGMGAAGGSRTPSIIKVPSSLTLMSTRPGTPTQPSPPATKYIVMATSAGAASTQQVITLSSSQSGSPVTSTVPSGPTPLQPLVKLESGVISKIFAIALPITQVVIGVQYLKECPAQPYIPIYLLVSGVFSLTMVMLACMPCTEYPEDGSRSVINSFCTTWNSLVSLFLFCWFITGNVWIYSIYAPNYYNPEDLHYCAKTLYLFAFWTTNLVYILLGMLLVGGCCALLCLCLCNKATSAIVDEV</sequence>
<proteinExistence type="inferred from homology"/>
<dbReference type="EMBL" id="JAROKS010000023">
    <property type="protein sequence ID" value="KAK1787615.1"/>
    <property type="molecule type" value="Genomic_DNA"/>
</dbReference>
<evidence type="ECO:0000256" key="2">
    <source>
        <dbReference type="ARBA" id="ARBA00007688"/>
    </source>
</evidence>
<dbReference type="Pfam" id="PF07571">
    <property type="entry name" value="TAF6_C"/>
    <property type="match status" value="1"/>
</dbReference>
<dbReference type="Proteomes" id="UP001239994">
    <property type="component" value="Unassembled WGS sequence"/>
</dbReference>
<comment type="similarity">
    <text evidence="2">Belongs to the TAF6 family.</text>
</comment>
<dbReference type="GO" id="GO:0003713">
    <property type="term" value="F:transcription coactivator activity"/>
    <property type="evidence" value="ECO:0007669"/>
    <property type="project" value="TreeGrafter"/>
</dbReference>
<dbReference type="GO" id="GO:0051123">
    <property type="term" value="P:RNA polymerase II preinitiation complex assembly"/>
    <property type="evidence" value="ECO:0007669"/>
    <property type="project" value="TreeGrafter"/>
</dbReference>
<keyword evidence="6" id="KW-0812">Transmembrane</keyword>
<feature type="domain" description="TAF6 C-terminal HEAT repeat" evidence="7">
    <location>
        <begin position="1"/>
        <end position="142"/>
    </location>
</feature>
<evidence type="ECO:0000256" key="4">
    <source>
        <dbReference type="ARBA" id="ARBA00023163"/>
    </source>
</evidence>
<accession>A0AAD8YV23</accession>
<keyword evidence="6" id="KW-0472">Membrane</keyword>
<keyword evidence="3" id="KW-0805">Transcription regulation</keyword>
<evidence type="ECO:0000256" key="6">
    <source>
        <dbReference type="SAM" id="Phobius"/>
    </source>
</evidence>
<dbReference type="FunFam" id="1.25.40.770:FF:000001">
    <property type="entry name" value="Transcription initiation factor TFIID subunit 6"/>
    <property type="match status" value="1"/>
</dbReference>
<dbReference type="CDD" id="cd08050">
    <property type="entry name" value="TAF6C"/>
    <property type="match status" value="1"/>
</dbReference>
<dbReference type="InterPro" id="IPR046344">
    <property type="entry name" value="TAF6_C_sf"/>
</dbReference>
<dbReference type="PANTHER" id="PTHR10221:SF9">
    <property type="entry name" value="TRANSCRIPTION INITIATION FACTOR TFIID SUBUNIT 6"/>
    <property type="match status" value="1"/>
</dbReference>
<name>A0AAD8YV23_9TELE</name>
<dbReference type="AlphaFoldDB" id="A0AAD8YV23"/>
<dbReference type="Gene3D" id="1.25.40.770">
    <property type="entry name" value="TAF6, C-terminal HEAT repeat domain"/>
    <property type="match status" value="1"/>
</dbReference>
<keyword evidence="9" id="KW-1185">Reference proteome</keyword>